<proteinExistence type="predicted"/>
<accession>A0A2P4EWV6</accession>
<dbReference type="EMBL" id="PPSK01000004">
    <property type="protein sequence ID" value="POB04488.1"/>
    <property type="molecule type" value="Genomic_DNA"/>
</dbReference>
<dbReference type="InterPro" id="IPR011493">
    <property type="entry name" value="GLUG"/>
</dbReference>
<dbReference type="Gene3D" id="2.40.50.400">
    <property type="entry name" value="Lactococcus phage single-stranded DNA binding protein"/>
    <property type="match status" value="1"/>
</dbReference>
<keyword evidence="3" id="KW-0732">Signal</keyword>
<dbReference type="InterPro" id="IPR024973">
    <property type="entry name" value="ESPR"/>
</dbReference>
<evidence type="ECO:0000256" key="1">
    <source>
        <dbReference type="ARBA" id="ARBA00004613"/>
    </source>
</evidence>
<evidence type="ECO:0000259" key="4">
    <source>
        <dbReference type="SMART" id="SM00912"/>
    </source>
</evidence>
<dbReference type="RefSeq" id="WP_104737535.1">
    <property type="nucleotide sequence ID" value="NZ_BMHR01000003.1"/>
</dbReference>
<dbReference type="PANTHER" id="PTHR12338">
    <property type="entry name" value="AUTOTRANSPORTER"/>
    <property type="match status" value="1"/>
</dbReference>
<dbReference type="Pfam" id="PF05860">
    <property type="entry name" value="TPS"/>
    <property type="match status" value="1"/>
</dbReference>
<name>A0A2P4EWV6_9GAMM</name>
<dbReference type="InterPro" id="IPR012334">
    <property type="entry name" value="Pectin_lyas_fold"/>
</dbReference>
<dbReference type="Proteomes" id="UP000243451">
    <property type="component" value="Unassembled WGS sequence"/>
</dbReference>
<dbReference type="NCBIfam" id="TIGR01901">
    <property type="entry name" value="adhes_NPXG"/>
    <property type="match status" value="1"/>
</dbReference>
<reference evidence="5 6" key="1">
    <citation type="submission" date="2018-01" db="EMBL/GenBank/DDBJ databases">
        <title>Draft genome of the type strain Pseudomonas oceani DSM 100277 isolated from the deep water in Okinawa trough, northwestern Pacific Ocean.</title>
        <authorList>
            <person name="Gomila M."/>
            <person name="Mulet M."/>
            <person name="Garcia-Valdes E."/>
            <person name="Lalucat J."/>
        </authorList>
    </citation>
    <scope>NUCLEOTIDE SEQUENCE [LARGE SCALE GENOMIC DNA]</scope>
    <source>
        <strain evidence="5 6">DSM 100277</strain>
    </source>
</reference>
<dbReference type="SMART" id="SM00912">
    <property type="entry name" value="Haemagg_act"/>
    <property type="match status" value="1"/>
</dbReference>
<dbReference type="InterPro" id="IPR008638">
    <property type="entry name" value="FhaB/CdiA-like_TPS"/>
</dbReference>
<comment type="caution">
    <text evidence="5">The sequence shown here is derived from an EMBL/GenBank/DDBJ whole genome shotgun (WGS) entry which is preliminary data.</text>
</comment>
<dbReference type="InterPro" id="IPR011050">
    <property type="entry name" value="Pectin_lyase_fold/virulence"/>
</dbReference>
<comment type="subcellular location">
    <subcellularLocation>
        <location evidence="1">Secreted</location>
    </subcellularLocation>
</comment>
<dbReference type="Pfam" id="PF13018">
    <property type="entry name" value="ESPR"/>
    <property type="match status" value="1"/>
</dbReference>
<sequence>MNHIFKTVFNAALGVWQAVSELARGCGKGRGKQGSGTLRNGQWRGASGMLLLLYAAPGSVLAATLPQNGQVIAGDVSISQPSDHTLTIEQGSNKAIIDWQSFSIGEGNTVNFDQNSSSAVALNRVIGNDPSAIYGNLNATGKVFLVNQNGVLFAEGASVNVGGLVASTLDIDNQDFVDGNYRFEGSGNQAVINRGTIHADGGAVVMLGGQVSNEGVIRANLGSVAMAAGEKIQLDFAGDGLINLTIEQGKLNALVENHGAIQADGGSVYLTTHAADQVLDSVVNNSGQIRAQTVAERDGKIVLLADMQSGTATIDGTLDASAPTSGDGGFIETSGAHVTIADSTQITTQAEHGETGRWLIDPNDFTVAASGGDITGATLSNQLASTDVEIQSVNGATDGNGDVFVNDSVSWNDNTLTLSAERDIHVNESLNASGTAGLALKYGQGSSDGVINGTEAQYRVTAPINLASTGSFSTQLGGAGPVVDYTIITDVDALQGINSGLTGNYVLGADIDASATAGWNSGAGFNPIGSTYSNSFQGVFDGLGHVISDLFIDRETTDWVGLFGYTDGATLRQVGLENIDITGRDYVGGLVGGLRGSSVSHSYATGAVTGTRYVGGLVGDSFNGRVNSSISQSYATAAVTGTNRVGGLVGYQYGSISQSYATGAVTGSNQYVGGLVGYQNGSISQSYATGTVTGGIDVGGLVGGQDSGSTTNSYWNTETTGQATSAGGTGLTTAQMFSADSFTGFEFGEVWGNAGDQTTPYLLGLSGNQVFNRHDLPSGTITASNRPDAYNVILTLQQLQAINSGLTSNYVLAADIDASATAGWNGGAGFVPIGDDANRFSGVFDGLGHVISGLFIDRNASDHTGLFGFTNGATLRQVGLDGVDVRGGSFVGGLVGYSRYSNITQSYVSGVVQGLDNVGGLIGYQENGDTSQSYAASSVQGSRYVGGLLGWSERALIRESYAVGSVAGDDWIGGLVGLNRGGIRNSYATGAVAGGTYVGGLVGQTFFAIVDSHWDSASTGQIGSGASGGVAEVTASNRYNHSAYQNLGTWEQLYGDVYIAKDGSGNPTWAMIEGSTRPFLYSEYSTTIRNAHQLQLAALDLTADYTLAADIDAGIANGSNDSGMWSTAGFDPIGDLANRFGGGLDGLGHVIGDLFIDRRATDYVGLFGYTDGATLRHVGLENIDITGRSYVAGLVGNKFDGDVSNAYVTGRVTGAEKLVGGLVGMQWGSNASISDAYATSTVTGGGDFVGGLIGFQEVGSHVSHSYATGAVTGGRAVGGLIGAQRNSSVSQSYATGAVTGADRVGGLVGFQASSTISNSHYLLTDDRTIEATAGLVNTLGGVKVADNVSGATLSLKASGDVNVSDSVALEDNALLVEAEGDVHLAAGAVLSSDAAGDALVLSSSAFINEAGSAAVQTSHADGRWLIYSDNPDDNTFGGLASGNQALWNTSWSGSPAVTAPGNRYVFAMQPTLTVTDNVNYTKTYGDIFPTPVAGTDYTLSGFVDAAAYGNVFTQDDASNIGAPTLVSAGTAASANAGSYGLTWQVGDLDATGYNVDLTATGGTLTVTPKIIDLINAIAQNKVYDGATDADVTADLSGVISGDDLQLALTGAFDNKNAGTGKTVTVSGLLSGADAGNYALSANSVTTTASISAKVIDLINVLVQHKVYDGTSDADVTAALDGVVSGDDLRVNLSAWFADAEIGQGKTVTVSGVLDGADSHNYQLNSPIQILASILAYLPPQGYQEAINYHPPQQGGGQSLPTPEQQALQLEVQGDGLNLSGLGGAVTLTVPAAPERPLALRLNALQLQAAGLSGRELGRTDAATQGLLGALAAFLKANPEARVQLMEQAGEAGARAIDPPRFIAHAQSVAKLLQRFGVSAEQLQAGAADKPQPFGTDTLQLAMAVNRRADAQAE</sequence>
<keyword evidence="6" id="KW-1185">Reference proteome</keyword>
<keyword evidence="2" id="KW-0964">Secreted</keyword>
<dbReference type="Gene3D" id="2.160.20.10">
    <property type="entry name" value="Single-stranded right-handed beta-helix, Pectin lyase-like"/>
    <property type="match status" value="1"/>
</dbReference>
<dbReference type="OrthoDB" id="218680at2"/>
<dbReference type="GO" id="GO:0005576">
    <property type="term" value="C:extracellular region"/>
    <property type="evidence" value="ECO:0007669"/>
    <property type="project" value="UniProtKB-SubCell"/>
</dbReference>
<dbReference type="PANTHER" id="PTHR12338:SF8">
    <property type="entry name" value="HEME_HEMOPEXIN-BINDING PROTEIN"/>
    <property type="match status" value="1"/>
</dbReference>
<dbReference type="InterPro" id="IPR050909">
    <property type="entry name" value="Bact_Autotransporter_VF"/>
</dbReference>
<dbReference type="SUPFAM" id="SSF51126">
    <property type="entry name" value="Pectin lyase-like"/>
    <property type="match status" value="1"/>
</dbReference>
<evidence type="ECO:0000256" key="3">
    <source>
        <dbReference type="ARBA" id="ARBA00022729"/>
    </source>
</evidence>
<gene>
    <name evidence="5" type="ORF">C1949_05795</name>
</gene>
<feature type="domain" description="Filamentous haemagglutinin FhaB/tRNA nuclease CdiA-like TPS" evidence="4">
    <location>
        <begin position="62"/>
        <end position="175"/>
    </location>
</feature>
<dbReference type="InterPro" id="IPR038621">
    <property type="entry name" value="Lacto_phage_SSB_sf"/>
</dbReference>
<dbReference type="Gene3D" id="2.160.20.110">
    <property type="match status" value="3"/>
</dbReference>
<dbReference type="Pfam" id="PF07581">
    <property type="entry name" value="Glug"/>
    <property type="match status" value="3"/>
</dbReference>
<evidence type="ECO:0000313" key="6">
    <source>
        <dbReference type="Proteomes" id="UP000243451"/>
    </source>
</evidence>
<dbReference type="InterPro" id="IPR041248">
    <property type="entry name" value="YDG"/>
</dbReference>
<evidence type="ECO:0000313" key="5">
    <source>
        <dbReference type="EMBL" id="POB04488.1"/>
    </source>
</evidence>
<organism evidence="5 6">
    <name type="scientific">Halopseudomonas oceani</name>
    <dbReference type="NCBI Taxonomy" id="1708783"/>
    <lineage>
        <taxon>Bacteria</taxon>
        <taxon>Pseudomonadati</taxon>
        <taxon>Pseudomonadota</taxon>
        <taxon>Gammaproteobacteria</taxon>
        <taxon>Pseudomonadales</taxon>
        <taxon>Pseudomonadaceae</taxon>
        <taxon>Halopseudomonas</taxon>
    </lineage>
</organism>
<protein>
    <recommendedName>
        <fullName evidence="4">Filamentous haemagglutinin FhaB/tRNA nuclease CdiA-like TPS domain-containing protein</fullName>
    </recommendedName>
</protein>
<evidence type="ECO:0000256" key="2">
    <source>
        <dbReference type="ARBA" id="ARBA00022525"/>
    </source>
</evidence>
<dbReference type="Pfam" id="PF18657">
    <property type="entry name" value="YDG"/>
    <property type="match status" value="2"/>
</dbReference>